<dbReference type="InterPro" id="IPR039418">
    <property type="entry name" value="LexA-like"/>
</dbReference>
<dbReference type="STRING" id="1385521.N803_02490"/>
<keyword evidence="2" id="KW-1185">Reference proteome</keyword>
<dbReference type="eggNOG" id="COG0681">
    <property type="taxonomic scope" value="Bacteria"/>
</dbReference>
<dbReference type="EMBL" id="AVPK01000001">
    <property type="protein sequence ID" value="KGN39354.1"/>
    <property type="molecule type" value="Genomic_DNA"/>
</dbReference>
<organism evidence="1 2">
    <name type="scientific">Knoellia subterranea KCTC 19937</name>
    <dbReference type="NCBI Taxonomy" id="1385521"/>
    <lineage>
        <taxon>Bacteria</taxon>
        <taxon>Bacillati</taxon>
        <taxon>Actinomycetota</taxon>
        <taxon>Actinomycetes</taxon>
        <taxon>Micrococcales</taxon>
        <taxon>Intrasporangiaceae</taxon>
        <taxon>Knoellia</taxon>
    </lineage>
</organism>
<dbReference type="SUPFAM" id="SSF51306">
    <property type="entry name" value="LexA/Signal peptidase"/>
    <property type="match status" value="1"/>
</dbReference>
<proteinExistence type="predicted"/>
<dbReference type="Proteomes" id="UP000030011">
    <property type="component" value="Unassembled WGS sequence"/>
</dbReference>
<dbReference type="CDD" id="cd06529">
    <property type="entry name" value="S24_LexA-like"/>
    <property type="match status" value="1"/>
</dbReference>
<sequence>MEPTLAEGDLLLTWWGRRARPGRIAVVRLPPDADGRPRPLSIKRVSRRDPAAPERWWIDSDNPREGVTSFEVGSLTDDDVLATAPARLWPRPRILTTRHTR</sequence>
<evidence type="ECO:0000313" key="2">
    <source>
        <dbReference type="Proteomes" id="UP000030011"/>
    </source>
</evidence>
<name>A0A0A0JRL5_9MICO</name>
<reference evidence="1 2" key="1">
    <citation type="submission" date="2013-08" db="EMBL/GenBank/DDBJ databases">
        <title>The genome sequence of Knoellia subterranea.</title>
        <authorList>
            <person name="Zhu W."/>
            <person name="Wang G."/>
        </authorList>
    </citation>
    <scope>NUCLEOTIDE SEQUENCE [LARGE SCALE GENOMIC DNA]</scope>
    <source>
        <strain evidence="1 2">KCTC 19937</strain>
    </source>
</reference>
<dbReference type="AlphaFoldDB" id="A0A0A0JRL5"/>
<protein>
    <submittedName>
        <fullName evidence="1">Peptidase S24</fullName>
    </submittedName>
</protein>
<comment type="caution">
    <text evidence="1">The sequence shown here is derived from an EMBL/GenBank/DDBJ whole genome shotgun (WGS) entry which is preliminary data.</text>
</comment>
<dbReference type="InterPro" id="IPR036286">
    <property type="entry name" value="LexA/Signal_pep-like_sf"/>
</dbReference>
<evidence type="ECO:0000313" key="1">
    <source>
        <dbReference type="EMBL" id="KGN39354.1"/>
    </source>
</evidence>
<accession>A0A0A0JRL5</accession>
<gene>
    <name evidence="1" type="ORF">N803_02490</name>
</gene>